<evidence type="ECO:0000313" key="9">
    <source>
        <dbReference type="EMBL" id="RCW44861.1"/>
    </source>
</evidence>
<dbReference type="Pfam" id="PF00395">
    <property type="entry name" value="SLH"/>
    <property type="match status" value="2"/>
</dbReference>
<keyword evidence="4 5" id="KW-0720">Serine protease</keyword>
<evidence type="ECO:0000256" key="2">
    <source>
        <dbReference type="ARBA" id="ARBA00022670"/>
    </source>
</evidence>
<evidence type="ECO:0000256" key="1">
    <source>
        <dbReference type="ARBA" id="ARBA00011073"/>
    </source>
</evidence>
<dbReference type="PANTHER" id="PTHR43399">
    <property type="entry name" value="SUBTILISIN-RELATED"/>
    <property type="match status" value="1"/>
</dbReference>
<comment type="caution">
    <text evidence="9">The sequence shown here is derived from an EMBL/GenBank/DDBJ whole genome shotgun (WGS) entry which is preliminary data.</text>
</comment>
<feature type="region of interest" description="Disordered" evidence="7">
    <location>
        <begin position="1"/>
        <end position="27"/>
    </location>
</feature>
<dbReference type="PROSITE" id="PS00138">
    <property type="entry name" value="SUBTILASE_SER"/>
    <property type="match status" value="1"/>
</dbReference>
<feature type="active site" description="Charge relay system" evidence="5">
    <location>
        <position position="480"/>
    </location>
</feature>
<evidence type="ECO:0000256" key="3">
    <source>
        <dbReference type="ARBA" id="ARBA00022801"/>
    </source>
</evidence>
<proteinExistence type="inferred from homology"/>
<gene>
    <name evidence="9" type="ORF">DFP97_11187</name>
</gene>
<dbReference type="GO" id="GO:0004252">
    <property type="term" value="F:serine-type endopeptidase activity"/>
    <property type="evidence" value="ECO:0007669"/>
    <property type="project" value="UniProtKB-UniRule"/>
</dbReference>
<feature type="compositionally biased region" description="Basic residues" evidence="7">
    <location>
        <begin position="1"/>
        <end position="15"/>
    </location>
</feature>
<feature type="region of interest" description="Disordered" evidence="7">
    <location>
        <begin position="185"/>
        <end position="250"/>
    </location>
</feature>
<keyword evidence="10" id="KW-1185">Reference proteome</keyword>
<dbReference type="Gene3D" id="3.40.50.200">
    <property type="entry name" value="Peptidase S8/S53 domain"/>
    <property type="match status" value="1"/>
</dbReference>
<evidence type="ECO:0000256" key="7">
    <source>
        <dbReference type="SAM" id="MobiDB-lite"/>
    </source>
</evidence>
<dbReference type="InterPro" id="IPR001119">
    <property type="entry name" value="SLH_dom"/>
</dbReference>
<feature type="domain" description="SLH" evidence="8">
    <location>
        <begin position="962"/>
        <end position="1025"/>
    </location>
</feature>
<keyword evidence="3 5" id="KW-0378">Hydrolase</keyword>
<dbReference type="InterPro" id="IPR015500">
    <property type="entry name" value="Peptidase_S8_subtilisin-rel"/>
</dbReference>
<organism evidence="9 10">
    <name type="scientific">Paenibacillus prosopidis</name>
    <dbReference type="NCBI Taxonomy" id="630520"/>
    <lineage>
        <taxon>Bacteria</taxon>
        <taxon>Bacillati</taxon>
        <taxon>Bacillota</taxon>
        <taxon>Bacilli</taxon>
        <taxon>Bacillales</taxon>
        <taxon>Paenibacillaceae</taxon>
        <taxon>Paenibacillus</taxon>
    </lineage>
</organism>
<keyword evidence="2 5" id="KW-0645">Protease</keyword>
<dbReference type="PROSITE" id="PS51892">
    <property type="entry name" value="SUBTILASE"/>
    <property type="match status" value="1"/>
</dbReference>
<dbReference type="InterPro" id="IPR022398">
    <property type="entry name" value="Peptidase_S8_His-AS"/>
</dbReference>
<dbReference type="InterPro" id="IPR023827">
    <property type="entry name" value="Peptidase_S8_Asp-AS"/>
</dbReference>
<sequence>MRNRKRLRLGQKLRRMSKEQVREPVSGSDDLTSAIKNIIARLLKRTSAPFKAPATRMLLRRALLALLLGSATLGGIAPGGLAPAAAPAALAAAADAAAGATGADAEQPQSWLLKWRDPAHAHELRGTEVLRRQNEAAVELVRPADEGADVQEWLARLQSTPGVEYVHPNYGVHILALPSGAAEAAPEGVRSPTNAAPAERSSFSLPSAPAERSSLPLPSAPAERSSLSLPSAPAERSSQGSAKLAAASTAVPHANDPELSKQLFLSQTGARIAWETVREQTDLTIAIIDTGVDLDHPDLKDNLVPGANLVKPNEPPDDDNGHGTSVAGVIAAVGNNGIGVSGIVWNAKIMPIKALDNRGDGTEQELGEAILYAVRSGARIVVLSVGLHRYSPYMLDIVEYAESKGVLLVAAAGNDGMSHGAKAAVKYPAAYPTVLAVGGAKPNNTVDPRSNPGSELDLIAPWNVFTTAVGGLYKKEEGTSMAAPQAAAAAALVWARYKELKPYQIRGLLRQTAMDIGTAGADSQSGYGLLRIDQAVRSALKADGFEPNESMAAAARFQLNTQLSAVLEGTADHDWYRVDTPYDGTLTIHYEGLVASGQIVPPVRVSQFTNGVERSVNDTKLASRSIDFDVKKGQHLIHIELLNPSADEELPYLLTATFTIKQDDYEKNDKAYEAFTLQPRSQLVGGTFHQTADRDWFAVTFKQSGKLGLALSTNTVRIDPGLSIQRAGQQLLLYDDEGEGVTEQSPVITVTPGKYYIRVHNAISSEASPTIGSYSLAIDYMPKYDDPNEPNDKTYEAFMVNPGTEYVGVIGSYSDIDWYQYRISNPSVVSMTVNGVPADIDLNLGVYDKRMKQLAWADTGTAGKLKSKEQLLQPGVYYVRLTAEAPFDKQYYRFKIQSEELVAGFRDIKNHWAENEIIDLSNRGIINGTGGNRFEPKRAITRAEAVAMIVKAYKPIPNNGGGSKRFRDITASHWAYDAVAKAVQQGWIKGFPDGTFKPDQPITRAEMALIIGYADGVRPQMPAVDPFYDVSRTHWSAPMLFAMKLTGNIEGVEQDHYMPKLQASRADFSMLLHRVMNQ</sequence>
<protein>
    <submittedName>
        <fullName evidence="9">Subtilisin family serine protease</fullName>
    </submittedName>
</protein>
<dbReference type="EMBL" id="QPJD01000011">
    <property type="protein sequence ID" value="RCW44861.1"/>
    <property type="molecule type" value="Genomic_DNA"/>
</dbReference>
<dbReference type="GO" id="GO:0006508">
    <property type="term" value="P:proteolysis"/>
    <property type="evidence" value="ECO:0007669"/>
    <property type="project" value="UniProtKB-KW"/>
</dbReference>
<dbReference type="Proteomes" id="UP000252415">
    <property type="component" value="Unassembled WGS sequence"/>
</dbReference>
<dbReference type="InterPro" id="IPR051048">
    <property type="entry name" value="Peptidase_S8/S53_subtilisin"/>
</dbReference>
<dbReference type="PANTHER" id="PTHR43399:SF4">
    <property type="entry name" value="CELL WALL-ASSOCIATED PROTEASE"/>
    <property type="match status" value="1"/>
</dbReference>
<evidence type="ECO:0000313" key="10">
    <source>
        <dbReference type="Proteomes" id="UP000252415"/>
    </source>
</evidence>
<reference evidence="9 10" key="1">
    <citation type="submission" date="2018-07" db="EMBL/GenBank/DDBJ databases">
        <title>Genomic Encyclopedia of Type Strains, Phase III (KMG-III): the genomes of soil and plant-associated and newly described type strains.</title>
        <authorList>
            <person name="Whitman W."/>
        </authorList>
    </citation>
    <scope>NUCLEOTIDE SEQUENCE [LARGE SCALE GENOMIC DNA]</scope>
    <source>
        <strain evidence="9 10">CECT 7506</strain>
    </source>
</reference>
<evidence type="ECO:0000256" key="4">
    <source>
        <dbReference type="ARBA" id="ARBA00022825"/>
    </source>
</evidence>
<dbReference type="PROSITE" id="PS00137">
    <property type="entry name" value="SUBTILASE_HIS"/>
    <property type="match status" value="1"/>
</dbReference>
<name>A0A368VUF4_9BACL</name>
<dbReference type="Pfam" id="PF00082">
    <property type="entry name" value="Peptidase_S8"/>
    <property type="match status" value="1"/>
</dbReference>
<dbReference type="SUPFAM" id="SSF89260">
    <property type="entry name" value="Collagen-binding domain"/>
    <property type="match status" value="2"/>
</dbReference>
<evidence type="ECO:0000256" key="5">
    <source>
        <dbReference type="PROSITE-ProRule" id="PRU01240"/>
    </source>
</evidence>
<dbReference type="SUPFAM" id="SSF52743">
    <property type="entry name" value="Subtilisin-like"/>
    <property type="match status" value="1"/>
</dbReference>
<dbReference type="InterPro" id="IPR036852">
    <property type="entry name" value="Peptidase_S8/S53_dom_sf"/>
</dbReference>
<feature type="active site" description="Charge relay system" evidence="5">
    <location>
        <position position="322"/>
    </location>
</feature>
<dbReference type="AlphaFoldDB" id="A0A368VUF4"/>
<dbReference type="Gene3D" id="2.60.120.380">
    <property type="match status" value="3"/>
</dbReference>
<evidence type="ECO:0000256" key="6">
    <source>
        <dbReference type="RuleBase" id="RU003355"/>
    </source>
</evidence>
<dbReference type="PROSITE" id="PS00136">
    <property type="entry name" value="SUBTILASE_ASP"/>
    <property type="match status" value="1"/>
</dbReference>
<dbReference type="PROSITE" id="PS51272">
    <property type="entry name" value="SLH"/>
    <property type="match status" value="2"/>
</dbReference>
<dbReference type="InterPro" id="IPR000209">
    <property type="entry name" value="Peptidase_S8/S53_dom"/>
</dbReference>
<comment type="similarity">
    <text evidence="1 5 6">Belongs to the peptidase S8 family.</text>
</comment>
<dbReference type="InterPro" id="IPR023828">
    <property type="entry name" value="Peptidase_S8_Ser-AS"/>
</dbReference>
<accession>A0A368VUF4</accession>
<dbReference type="PRINTS" id="PR00723">
    <property type="entry name" value="SUBTILISIN"/>
</dbReference>
<evidence type="ECO:0000259" key="8">
    <source>
        <dbReference type="PROSITE" id="PS51272"/>
    </source>
</evidence>
<feature type="active site" description="Charge relay system" evidence="5">
    <location>
        <position position="289"/>
    </location>
</feature>
<feature type="domain" description="SLH" evidence="8">
    <location>
        <begin position="900"/>
        <end position="961"/>
    </location>
</feature>